<dbReference type="Pfam" id="PF00593">
    <property type="entry name" value="TonB_dep_Rec_b-barrel"/>
    <property type="match status" value="1"/>
</dbReference>
<dbReference type="InterPro" id="IPR036942">
    <property type="entry name" value="Beta-barrel_TonB_sf"/>
</dbReference>
<dbReference type="InterPro" id="IPR011662">
    <property type="entry name" value="Secretin/TonB_short_N"/>
</dbReference>
<dbReference type="NCBIfam" id="TIGR01782">
    <property type="entry name" value="TonB-Xanth-Caul"/>
    <property type="match status" value="1"/>
</dbReference>
<evidence type="ECO:0000256" key="7">
    <source>
        <dbReference type="RuleBase" id="RU003357"/>
    </source>
</evidence>
<evidence type="ECO:0000256" key="3">
    <source>
        <dbReference type="ARBA" id="ARBA00022496"/>
    </source>
</evidence>
<keyword evidence="6" id="KW-0998">Cell outer membrane</keyword>
<feature type="chain" id="PRO_5046760589" evidence="8">
    <location>
        <begin position="44"/>
        <end position="960"/>
    </location>
</feature>
<proteinExistence type="inferred from homology"/>
<keyword evidence="3" id="KW-0410">Iron transport</keyword>
<evidence type="ECO:0000313" key="11">
    <source>
        <dbReference type="Proteomes" id="UP000306791"/>
    </source>
</evidence>
<organism evidence="10 11">
    <name type="scientific">Microbulbifer harenosus</name>
    <dbReference type="NCBI Taxonomy" id="2576840"/>
    <lineage>
        <taxon>Bacteria</taxon>
        <taxon>Pseudomonadati</taxon>
        <taxon>Pseudomonadota</taxon>
        <taxon>Gammaproteobacteria</taxon>
        <taxon>Cellvibrionales</taxon>
        <taxon>Microbulbiferaceae</taxon>
        <taxon>Microbulbifer</taxon>
    </lineage>
</organism>
<dbReference type="EMBL" id="VANI01000012">
    <property type="protein sequence ID" value="TLM76753.1"/>
    <property type="molecule type" value="Genomic_DNA"/>
</dbReference>
<accession>A0ABY2UGP6</accession>
<dbReference type="InterPro" id="IPR010104">
    <property type="entry name" value="TonB_rcpt_bac"/>
</dbReference>
<dbReference type="InterPro" id="IPR037066">
    <property type="entry name" value="Plug_dom_sf"/>
</dbReference>
<keyword evidence="2" id="KW-0813">Transport</keyword>
<keyword evidence="7" id="KW-0798">TonB box</keyword>
<dbReference type="Proteomes" id="UP000306791">
    <property type="component" value="Unassembled WGS sequence"/>
</dbReference>
<name>A0ABY2UGP6_9GAMM</name>
<keyword evidence="5 7" id="KW-0472">Membrane</keyword>
<dbReference type="Gene3D" id="3.55.50.30">
    <property type="match status" value="1"/>
</dbReference>
<dbReference type="InterPro" id="IPR012910">
    <property type="entry name" value="Plug_dom"/>
</dbReference>
<keyword evidence="8" id="KW-0732">Signal</keyword>
<evidence type="ECO:0000256" key="5">
    <source>
        <dbReference type="ARBA" id="ARBA00023136"/>
    </source>
</evidence>
<feature type="domain" description="Secretin/TonB short N-terminal" evidence="9">
    <location>
        <begin position="68"/>
        <end position="118"/>
    </location>
</feature>
<protein>
    <submittedName>
        <fullName evidence="10">TonB-dependent receptor</fullName>
    </submittedName>
</protein>
<evidence type="ECO:0000256" key="4">
    <source>
        <dbReference type="ARBA" id="ARBA00023004"/>
    </source>
</evidence>
<sequence>MEGLPIPTFRRSMNDRRTRAWRFNLLCEIAVCCTLLAPVPLQAAVTDFSIPAGPLSDALAHFSRITGQTVLYDPRLVSGLEAPPVSGEFSREDAIAHLLQNAALVAERQGASWLIVSRRDSPPEPATGNAPSTAAGVEEVLVKGIPAAYQQSSLQKKYHSNRHQDFLQTADIQRLPAANIAEAITRSAGISVVRDRGEALFISMRGLPTQFNQVTLNGNALASSENVRTSEQYGRRFHYNLLPAELVSAVALSKSASAADTAGAIGGQINLQTHRPLEMGASGVSTRVAGSSSQLVGETSPRISVAGNWVNRDSSLGLSLITAYSQRSLRQDRVLNFRWLESQNGTLSPGGIRPTLEREESQRLGISTALQWQSGNGIALDVDLFGVKRHSDYQEFSYSADYDIDQLVPDSLQWRGDALIGGDTQTGSVQIGRESAGLTDSLYHGSVSLSRETDEWKVTGALAMSRAHSYNSDPIRRTRLRRDGDVAFQFWYPKSGEGALPTVTYHNVSLNDPEDFPGRRLEWRYINAQDGKNTLKLAASRTLDDGPLERVEFGAEWQFFSRDYQRRDRMISDGIEGAFFPDEYFLALPVDDFLHSVQAHLPAQWLVPDEERFWQLADPGYLTDTAQSSADRMNSYNVAENNRALFVRSDMRLERWRGELGLRYLQGSRHARGHWPDESMQVLPLTVTASEDRLLPSLNLSFAPARDQLLRFSAARVVNRPDLQDLAPRLTLNSGDTLTAVGGNPELKMVVGNQFDFAWEWYLPADGLFSISVFHTTLDGFIQTDTRDIDIGGQTYELTSRSNGGSARINGLEMEYRERFSQLPSPWDGLGIRANISLTDSNARYRAGDQYVEDTLADVAPRTANAGIWFESAAVTVNVDYGWRDQILKQVGSFNQATQNSEPFGNLDARISVALGRDISLFAEGSNLTGAAERESIAGGEFAGYSYYGRTFTLGVDARF</sequence>
<comment type="similarity">
    <text evidence="7">Belongs to the TonB-dependent receptor family.</text>
</comment>
<keyword evidence="4" id="KW-0408">Iron</keyword>
<dbReference type="PANTHER" id="PTHR40980">
    <property type="entry name" value="PLUG DOMAIN-CONTAINING PROTEIN"/>
    <property type="match status" value="1"/>
</dbReference>
<keyword evidence="3" id="KW-0406">Ion transport</keyword>
<dbReference type="Pfam" id="PF07715">
    <property type="entry name" value="Plug"/>
    <property type="match status" value="1"/>
</dbReference>
<dbReference type="PANTHER" id="PTHR40980:SF3">
    <property type="entry name" value="TONB-DEPENDENT RECEPTOR-LIKE BETA-BARREL DOMAIN-CONTAINING PROTEIN"/>
    <property type="match status" value="1"/>
</dbReference>
<keyword evidence="10" id="KW-0675">Receptor</keyword>
<evidence type="ECO:0000259" key="9">
    <source>
        <dbReference type="SMART" id="SM00965"/>
    </source>
</evidence>
<keyword evidence="11" id="KW-1185">Reference proteome</keyword>
<comment type="subcellular location">
    <subcellularLocation>
        <location evidence="1 7">Cell outer membrane</location>
    </subcellularLocation>
</comment>
<reference evidence="10 11" key="1">
    <citation type="submission" date="2019-05" db="EMBL/GenBank/DDBJ databases">
        <title>Microbulbifer harenosus sp. nov., an alginate-degrading bacterium isolated from coastal sand.</title>
        <authorList>
            <person name="Huang H."/>
            <person name="Mo K."/>
            <person name="Bao S."/>
        </authorList>
    </citation>
    <scope>NUCLEOTIDE SEQUENCE [LARGE SCALE GENOMIC DNA]</scope>
    <source>
        <strain evidence="10 11">HB161719</strain>
    </source>
</reference>
<evidence type="ECO:0000313" key="10">
    <source>
        <dbReference type="EMBL" id="TLM76753.1"/>
    </source>
</evidence>
<dbReference type="Gene3D" id="2.40.170.20">
    <property type="entry name" value="TonB-dependent receptor, beta-barrel domain"/>
    <property type="match status" value="1"/>
</dbReference>
<dbReference type="InterPro" id="IPR000531">
    <property type="entry name" value="Beta-barrel_TonB"/>
</dbReference>
<dbReference type="SUPFAM" id="SSF56935">
    <property type="entry name" value="Porins"/>
    <property type="match status" value="1"/>
</dbReference>
<evidence type="ECO:0000256" key="1">
    <source>
        <dbReference type="ARBA" id="ARBA00004442"/>
    </source>
</evidence>
<evidence type="ECO:0000256" key="8">
    <source>
        <dbReference type="SAM" id="SignalP"/>
    </source>
</evidence>
<dbReference type="RefSeq" id="WP_138236071.1">
    <property type="nucleotide sequence ID" value="NZ_VANI01000012.1"/>
</dbReference>
<comment type="caution">
    <text evidence="10">The sequence shown here is derived from an EMBL/GenBank/DDBJ whole genome shotgun (WGS) entry which is preliminary data.</text>
</comment>
<feature type="signal peptide" evidence="8">
    <location>
        <begin position="1"/>
        <end position="43"/>
    </location>
</feature>
<evidence type="ECO:0000256" key="2">
    <source>
        <dbReference type="ARBA" id="ARBA00022448"/>
    </source>
</evidence>
<evidence type="ECO:0000256" key="6">
    <source>
        <dbReference type="ARBA" id="ARBA00023237"/>
    </source>
</evidence>
<dbReference type="SMART" id="SM00965">
    <property type="entry name" value="STN"/>
    <property type="match status" value="1"/>
</dbReference>
<gene>
    <name evidence="10" type="ORF">FDY93_12385</name>
</gene>
<dbReference type="Gene3D" id="2.170.130.10">
    <property type="entry name" value="TonB-dependent receptor, plug domain"/>
    <property type="match status" value="1"/>
</dbReference>